<feature type="compositionally biased region" description="Polar residues" evidence="1">
    <location>
        <begin position="384"/>
        <end position="412"/>
    </location>
</feature>
<feature type="compositionally biased region" description="Low complexity" evidence="1">
    <location>
        <begin position="413"/>
        <end position="427"/>
    </location>
</feature>
<name>A0A3M2SRE0_9HYPO</name>
<sequence length="739" mass="78041">MRRLLFHLALVGNFILAAAALDPEPVQGSLCFTYLSTYLAPVQTWAASLDPVESSAAIDRNETSTSLDALPTVDLPDSSSLELPILPTDEEDVPTADLSASDFSSGATVTREASATSDAASATSESAGVSGQGIILLVDESEEERKRQQRAIRGFINNGNTAGSESCSDAGVFSLVNGQLLEEGTPIYYAGEDFKQLVSQGEPPIDAITRTFANSGGVLLFENSLLPNGQAGYCQDPETSEVFITFASAPLGCVPVSLTVYLVEQCQNGQIIDASTSSFTSTLSLRPTISDEFVSTDSTQLTDVTMISSLEELPTFEVIEDSTAITPTNSESRTIPLDSSATDVESPGTVSTTSGLIQDSSSSSPGPDPTDTASSTERRDLESSSEATVGDTSLTSSERTGNPSSSSIEQTEPSLSLTSSSDDPTFFLTSSDLESSRTTSEASSAESAQPTTTSLPSNSVSTAEMSYSLSSSEDVVVPTSASSEAASSEASSVETSTSEATTSATSEITSSEEMSTSAMTTEASTSDPCDGPLTTVALAQPTNLYGDGGFWEDQSTAVELPFEIGIDNMRDSTVYVSPNGLLSLFTPSEDSNNGNLPDPDLPDVAFLPFWDDLYFSKTEHGVFYEVYPSTLGGREVTFEWVGYSGGTNVGANFHFAATFFENRPGRLDFKYYTTEDKGSSATIGFQRLSGGQYLSTKWSFNMPDAVPDGTILSFYPQFPFGFISNTFDNSACASNELPP</sequence>
<evidence type="ECO:0000259" key="3">
    <source>
        <dbReference type="Pfam" id="PF25485"/>
    </source>
</evidence>
<organism evidence="4 5">
    <name type="scientific">Fusarium kuroshium</name>
    <dbReference type="NCBI Taxonomy" id="2010991"/>
    <lineage>
        <taxon>Eukaryota</taxon>
        <taxon>Fungi</taxon>
        <taxon>Dikarya</taxon>
        <taxon>Ascomycota</taxon>
        <taxon>Pezizomycotina</taxon>
        <taxon>Sordariomycetes</taxon>
        <taxon>Hypocreomycetidae</taxon>
        <taxon>Hypocreales</taxon>
        <taxon>Nectriaceae</taxon>
        <taxon>Fusarium</taxon>
        <taxon>Fusarium solani species complex</taxon>
    </lineage>
</organism>
<protein>
    <recommendedName>
        <fullName evidence="3">DUF7908 domain-containing protein</fullName>
    </recommendedName>
</protein>
<dbReference type="Pfam" id="PF25485">
    <property type="entry name" value="DUF7908"/>
    <property type="match status" value="1"/>
</dbReference>
<feature type="compositionally biased region" description="Low complexity" evidence="1">
    <location>
        <begin position="351"/>
        <end position="375"/>
    </location>
</feature>
<dbReference type="InterPro" id="IPR057230">
    <property type="entry name" value="DUF7908"/>
</dbReference>
<accession>A0A3M2SRE0</accession>
<keyword evidence="5" id="KW-1185">Reference proteome</keyword>
<evidence type="ECO:0000256" key="2">
    <source>
        <dbReference type="SAM" id="SignalP"/>
    </source>
</evidence>
<keyword evidence="2" id="KW-0732">Signal</keyword>
<feature type="compositionally biased region" description="Low complexity" evidence="1">
    <location>
        <begin position="436"/>
        <end position="454"/>
    </location>
</feature>
<feature type="compositionally biased region" description="Low complexity" evidence="1">
    <location>
        <begin position="112"/>
        <end position="124"/>
    </location>
</feature>
<feature type="compositionally biased region" description="Polar residues" evidence="1">
    <location>
        <begin position="323"/>
        <end position="343"/>
    </location>
</feature>
<proteinExistence type="predicted"/>
<comment type="caution">
    <text evidence="4">The sequence shown here is derived from an EMBL/GenBank/DDBJ whole genome shotgun (WGS) entry which is preliminary data.</text>
</comment>
<gene>
    <name evidence="4" type="ORF">CDV36_000185</name>
</gene>
<feature type="region of interest" description="Disordered" evidence="1">
    <location>
        <begin position="321"/>
        <end position="460"/>
    </location>
</feature>
<dbReference type="STRING" id="2010991.A0A3M2SRE0"/>
<dbReference type="OrthoDB" id="3563678at2759"/>
<feature type="signal peptide" evidence="2">
    <location>
        <begin position="1"/>
        <end position="20"/>
    </location>
</feature>
<feature type="domain" description="DUF7908" evidence="3">
    <location>
        <begin position="134"/>
        <end position="263"/>
    </location>
</feature>
<feature type="region of interest" description="Disordered" evidence="1">
    <location>
        <begin position="480"/>
        <end position="535"/>
    </location>
</feature>
<dbReference type="EMBL" id="NKUJ01000002">
    <property type="protein sequence ID" value="RMJ20119.1"/>
    <property type="molecule type" value="Genomic_DNA"/>
</dbReference>
<dbReference type="Proteomes" id="UP000277212">
    <property type="component" value="Unassembled WGS sequence"/>
</dbReference>
<evidence type="ECO:0000313" key="4">
    <source>
        <dbReference type="EMBL" id="RMJ20119.1"/>
    </source>
</evidence>
<reference evidence="4 5" key="1">
    <citation type="submission" date="2017-06" db="EMBL/GenBank/DDBJ databases">
        <title>Comparative genomic analysis of Ambrosia Fusariam Clade fungi.</title>
        <authorList>
            <person name="Stajich J.E."/>
            <person name="Carrillo J."/>
            <person name="Kijimoto T."/>
            <person name="Eskalen A."/>
            <person name="O'Donnell K."/>
            <person name="Kasson M."/>
        </authorList>
    </citation>
    <scope>NUCLEOTIDE SEQUENCE [LARGE SCALE GENOMIC DNA]</scope>
    <source>
        <strain evidence="4">UCR3666</strain>
    </source>
</reference>
<evidence type="ECO:0000313" key="5">
    <source>
        <dbReference type="Proteomes" id="UP000277212"/>
    </source>
</evidence>
<evidence type="ECO:0000256" key="1">
    <source>
        <dbReference type="SAM" id="MobiDB-lite"/>
    </source>
</evidence>
<feature type="compositionally biased region" description="Low complexity" evidence="1">
    <location>
        <begin position="480"/>
        <end position="526"/>
    </location>
</feature>
<feature type="region of interest" description="Disordered" evidence="1">
    <location>
        <begin position="80"/>
        <end position="124"/>
    </location>
</feature>
<dbReference type="AlphaFoldDB" id="A0A3M2SRE0"/>
<feature type="chain" id="PRO_5018183756" description="DUF7908 domain-containing protein" evidence="2">
    <location>
        <begin position="21"/>
        <end position="739"/>
    </location>
</feature>